<keyword evidence="2" id="KW-0067">ATP-binding</keyword>
<dbReference type="AlphaFoldDB" id="R8NI35"/>
<dbReference type="GO" id="GO:0006355">
    <property type="term" value="P:regulation of DNA-templated transcription"/>
    <property type="evidence" value="ECO:0007669"/>
    <property type="project" value="InterPro"/>
</dbReference>
<dbReference type="GO" id="GO:0005524">
    <property type="term" value="F:ATP binding"/>
    <property type="evidence" value="ECO:0007669"/>
    <property type="project" value="UniProtKB-KW"/>
</dbReference>
<dbReference type="Gene3D" id="3.40.50.300">
    <property type="entry name" value="P-loop containing nucleotide triphosphate hydrolases"/>
    <property type="match status" value="1"/>
</dbReference>
<name>R8NI35_BACCX</name>
<dbReference type="HOGENOM" id="CLU_3394938_0_0_9"/>
<sequence length="35" mass="4079">MRKGKFEQANNGTIFLDEIGDLKLDFQVKLLRVLQ</sequence>
<comment type="caution">
    <text evidence="4">The sequence shown here is derived from an EMBL/GenBank/DDBJ whole genome shotgun (WGS) entry which is preliminary data.</text>
</comment>
<proteinExistence type="predicted"/>
<reference evidence="5" key="1">
    <citation type="submission" date="2012-12" db="EMBL/GenBank/DDBJ databases">
        <title>The genome sequence of Bacillus cereus VD146.</title>
        <authorList>
            <consortium name="The Broad Institute Genome Sequencing Platform"/>
            <consortium name="The Broad Institute Genome Sequencing Center for Infectious Disease"/>
            <person name="Feldgarden M."/>
            <person name="Van der Auwera G.A."/>
            <person name="Mahillon J."/>
            <person name="Duprez V."/>
            <person name="Timmery S."/>
            <person name="Mattelet C."/>
            <person name="Dierick K."/>
            <person name="Sun M."/>
            <person name="Yu Z."/>
            <person name="Zhu L."/>
            <person name="Hu X."/>
            <person name="Shank E.B."/>
            <person name="Swiecicka I."/>
            <person name="Hansen B.M."/>
            <person name="Andrup L."/>
            <person name="Walker B."/>
            <person name="Young S.K."/>
            <person name="Zeng Q."/>
            <person name="Gargeya S."/>
            <person name="Fitzgerald M."/>
            <person name="Haas B."/>
            <person name="Abouelleil A."/>
            <person name="Alvarado L."/>
            <person name="Arachchi H.M."/>
            <person name="Berlin A.M."/>
            <person name="Chapman S.B."/>
            <person name="Dewar J."/>
            <person name="Goldberg J."/>
            <person name="Griggs A."/>
            <person name="Gujja S."/>
            <person name="Hansen M."/>
            <person name="Howarth C."/>
            <person name="Imamovic A."/>
            <person name="Larimer J."/>
            <person name="McCowan C."/>
            <person name="Murphy C."/>
            <person name="Neiman D."/>
            <person name="Pearson M."/>
            <person name="Priest M."/>
            <person name="Roberts A."/>
            <person name="Saif S."/>
            <person name="Shea T."/>
            <person name="Sisk P."/>
            <person name="Sykes S."/>
            <person name="Wortman J."/>
            <person name="Nusbaum C."/>
            <person name="Birren B."/>
        </authorList>
    </citation>
    <scope>NUCLEOTIDE SEQUENCE [LARGE SCALE GENOMIC DNA]</scope>
    <source>
        <strain evidence="5">VD146</strain>
    </source>
</reference>
<dbReference type="EMBL" id="AHFE01000025">
    <property type="protein sequence ID" value="EOP45718.1"/>
    <property type="molecule type" value="Genomic_DNA"/>
</dbReference>
<dbReference type="Pfam" id="PF00158">
    <property type="entry name" value="Sigma54_activat"/>
    <property type="match status" value="1"/>
</dbReference>
<dbReference type="PROSITE" id="PS00676">
    <property type="entry name" value="SIGMA54_INTERACT_2"/>
    <property type="match status" value="1"/>
</dbReference>
<dbReference type="InterPro" id="IPR002078">
    <property type="entry name" value="Sigma_54_int"/>
</dbReference>
<organism evidence="4 5">
    <name type="scientific">Bacillus cereus (strain VD146)</name>
    <dbReference type="NCBI Taxonomy" id="1053236"/>
    <lineage>
        <taxon>Bacteria</taxon>
        <taxon>Bacillati</taxon>
        <taxon>Bacillota</taxon>
        <taxon>Bacilli</taxon>
        <taxon>Bacillales</taxon>
        <taxon>Bacillaceae</taxon>
        <taxon>Bacillus</taxon>
        <taxon>Bacillus cereus group</taxon>
    </lineage>
</organism>
<feature type="domain" description="Sigma-54 factor interaction" evidence="3">
    <location>
        <begin position="1"/>
        <end position="35"/>
    </location>
</feature>
<dbReference type="SUPFAM" id="SSF52540">
    <property type="entry name" value="P-loop containing nucleoside triphosphate hydrolases"/>
    <property type="match status" value="1"/>
</dbReference>
<dbReference type="RefSeq" id="WP_016119395.1">
    <property type="nucleotide sequence ID" value="NZ_KB976675.1"/>
</dbReference>
<evidence type="ECO:0000313" key="4">
    <source>
        <dbReference type="EMBL" id="EOP45718.1"/>
    </source>
</evidence>
<evidence type="ECO:0000313" key="5">
    <source>
        <dbReference type="Proteomes" id="UP000014020"/>
    </source>
</evidence>
<dbReference type="InterPro" id="IPR027417">
    <property type="entry name" value="P-loop_NTPase"/>
</dbReference>
<evidence type="ECO:0000256" key="1">
    <source>
        <dbReference type="ARBA" id="ARBA00022741"/>
    </source>
</evidence>
<evidence type="ECO:0000259" key="3">
    <source>
        <dbReference type="PROSITE" id="PS50045"/>
    </source>
</evidence>
<dbReference type="PROSITE" id="PS50045">
    <property type="entry name" value="SIGMA54_INTERACT_4"/>
    <property type="match status" value="1"/>
</dbReference>
<accession>R8NI35</accession>
<protein>
    <recommendedName>
        <fullName evidence="3">Sigma-54 factor interaction domain-containing protein</fullName>
    </recommendedName>
</protein>
<dbReference type="PANTHER" id="PTHR32071">
    <property type="entry name" value="TRANSCRIPTIONAL REGULATORY PROTEIN"/>
    <property type="match status" value="1"/>
</dbReference>
<evidence type="ECO:0000256" key="2">
    <source>
        <dbReference type="ARBA" id="ARBA00022840"/>
    </source>
</evidence>
<dbReference type="Proteomes" id="UP000014020">
    <property type="component" value="Unassembled WGS sequence"/>
</dbReference>
<gene>
    <name evidence="4" type="ORF">IK1_04424</name>
</gene>
<keyword evidence="1" id="KW-0547">Nucleotide-binding</keyword>
<dbReference type="InterPro" id="IPR025943">
    <property type="entry name" value="Sigma_54_int_dom_ATP-bd_2"/>
</dbReference>